<keyword evidence="3" id="KW-1185">Reference proteome</keyword>
<reference evidence="2 3" key="1">
    <citation type="submission" date="2019-10" db="EMBL/GenBank/DDBJ databases">
        <title>Rubrobacter sp nov SCSIO 52915 isolated from a deep-sea sediment in the South China Sea.</title>
        <authorList>
            <person name="Chen R.W."/>
        </authorList>
    </citation>
    <scope>NUCLEOTIDE SEQUENCE [LARGE SCALE GENOMIC DNA]</scope>
    <source>
        <strain evidence="2 3">SCSIO 52915</strain>
    </source>
</reference>
<dbReference type="KEGG" id="rmar:GBA65_15770"/>
<evidence type="ECO:0000256" key="1">
    <source>
        <dbReference type="SAM" id="Phobius"/>
    </source>
</evidence>
<dbReference type="RefSeq" id="WP_166397419.1">
    <property type="nucleotide sequence ID" value="NZ_CP045121.1"/>
</dbReference>
<organism evidence="2 3">
    <name type="scientific">Rubrobacter marinus</name>
    <dbReference type="NCBI Taxonomy" id="2653852"/>
    <lineage>
        <taxon>Bacteria</taxon>
        <taxon>Bacillati</taxon>
        <taxon>Actinomycetota</taxon>
        <taxon>Rubrobacteria</taxon>
        <taxon>Rubrobacterales</taxon>
        <taxon>Rubrobacteraceae</taxon>
        <taxon>Rubrobacter</taxon>
    </lineage>
</organism>
<sequence>MRIPRYHTVGAVAADARTLDDLGRRLSPLDVAPDSVLVLARRRDAGLAENILPGACVRHVQRGLSRMQWFEFASTFFSASTVSFLMGVVHLWTGLVVQAVLTVASVVGLVAYHRRPRLRKQLLALGLPERLAEEWAEAFPSGFALVLATVPEEDSEETQEAFLADDRLVSPLAVDRRPVL</sequence>
<accession>A0A6G8PZV4</accession>
<evidence type="ECO:0000313" key="3">
    <source>
        <dbReference type="Proteomes" id="UP000502706"/>
    </source>
</evidence>
<dbReference type="AlphaFoldDB" id="A0A6G8PZV4"/>
<evidence type="ECO:0000313" key="2">
    <source>
        <dbReference type="EMBL" id="QIN79749.1"/>
    </source>
</evidence>
<keyword evidence="1" id="KW-0812">Transmembrane</keyword>
<keyword evidence="1" id="KW-1133">Transmembrane helix</keyword>
<proteinExistence type="predicted"/>
<keyword evidence="1" id="KW-0472">Membrane</keyword>
<protein>
    <submittedName>
        <fullName evidence="2">Uncharacterized protein</fullName>
    </submittedName>
</protein>
<feature type="transmembrane region" description="Helical" evidence="1">
    <location>
        <begin position="95"/>
        <end position="112"/>
    </location>
</feature>
<name>A0A6G8PZV4_9ACTN</name>
<gene>
    <name evidence="2" type="ORF">GBA65_15770</name>
</gene>
<dbReference type="EMBL" id="CP045121">
    <property type="protein sequence ID" value="QIN79749.1"/>
    <property type="molecule type" value="Genomic_DNA"/>
</dbReference>
<dbReference type="Proteomes" id="UP000502706">
    <property type="component" value="Chromosome"/>
</dbReference>
<feature type="transmembrane region" description="Helical" evidence="1">
    <location>
        <begin position="69"/>
        <end position="89"/>
    </location>
</feature>